<comment type="caution">
    <text evidence="1">The sequence shown here is derived from an EMBL/GenBank/DDBJ whole genome shotgun (WGS) entry which is preliminary data.</text>
</comment>
<evidence type="ECO:0000313" key="1">
    <source>
        <dbReference type="EMBL" id="KAK9326393.1"/>
    </source>
</evidence>
<reference evidence="2" key="1">
    <citation type="journal article" date="2024" name="Front. Bioeng. Biotechnol.">
        <title>Genome-scale model development and genomic sequencing of the oleaginous clade Lipomyces.</title>
        <authorList>
            <person name="Czajka J.J."/>
            <person name="Han Y."/>
            <person name="Kim J."/>
            <person name="Mondo S.J."/>
            <person name="Hofstad B.A."/>
            <person name="Robles A."/>
            <person name="Haridas S."/>
            <person name="Riley R."/>
            <person name="LaButti K."/>
            <person name="Pangilinan J."/>
            <person name="Andreopoulos W."/>
            <person name="Lipzen A."/>
            <person name="Yan J."/>
            <person name="Wang M."/>
            <person name="Ng V."/>
            <person name="Grigoriev I.V."/>
            <person name="Spatafora J.W."/>
            <person name="Magnuson J.K."/>
            <person name="Baker S.E."/>
            <person name="Pomraning K.R."/>
        </authorList>
    </citation>
    <scope>NUCLEOTIDE SEQUENCE [LARGE SCALE GENOMIC DNA]</scope>
    <source>
        <strain evidence="2">CBS 10300</strain>
    </source>
</reference>
<accession>A0ACC3U1N8</accession>
<protein>
    <submittedName>
        <fullName evidence="1">Uncharacterized protein</fullName>
    </submittedName>
</protein>
<keyword evidence="2" id="KW-1185">Reference proteome</keyword>
<organism evidence="1 2">
    <name type="scientific">Lipomyces orientalis</name>
    <dbReference type="NCBI Taxonomy" id="1233043"/>
    <lineage>
        <taxon>Eukaryota</taxon>
        <taxon>Fungi</taxon>
        <taxon>Dikarya</taxon>
        <taxon>Ascomycota</taxon>
        <taxon>Saccharomycotina</taxon>
        <taxon>Lipomycetes</taxon>
        <taxon>Lipomycetales</taxon>
        <taxon>Lipomycetaceae</taxon>
        <taxon>Lipomyces</taxon>
    </lineage>
</organism>
<gene>
    <name evidence="1" type="ORF">V1517DRAFT_349850</name>
</gene>
<dbReference type="EMBL" id="MU970034">
    <property type="protein sequence ID" value="KAK9326393.1"/>
    <property type="molecule type" value="Genomic_DNA"/>
</dbReference>
<name>A0ACC3U1N8_9ASCO</name>
<sequence length="238" mass="27759">MDTRRNRPNYFLLNDGLDDEASAEDPLDSHENQLRFESLAKTQVEESSTIQAESATSLAPLQEPLQHARISEPKSTNWPWTYFEVSEFENPWIVKKSNRRKLIDREIRCAVLDNETGEKCGWKTTDSKRQGSTGNMIDHLRKQHSIDSPNRPEEPKRAESKKNILRWIVAEKQPFTTLEWASFQQIFHDIPGIRLPFTRRQVVRQRLADEFAAQRVQLNEELSKTYQRIAISLDVRKG</sequence>
<proteinExistence type="predicted"/>
<evidence type="ECO:0000313" key="2">
    <source>
        <dbReference type="Proteomes" id="UP001489719"/>
    </source>
</evidence>
<dbReference type="Proteomes" id="UP001489719">
    <property type="component" value="Unassembled WGS sequence"/>
</dbReference>